<feature type="region of interest" description="Disordered" evidence="1">
    <location>
        <begin position="297"/>
        <end position="400"/>
    </location>
</feature>
<protein>
    <submittedName>
        <fullName evidence="3">Uncharacterized protein</fullName>
    </submittedName>
</protein>
<sequence>MSTGDHTAHPHGSQYRDNNDDELRFRRPQRNGLVKDSLYQSRIPTLSPGNDGESRVAFSNTRTLKGAFQAAAAGSPLPASPGREQKTPPGRAMARERKFSEPSPMSEVSSPPYGLSETYQHINDADDLVDSVAQDDYNIPYVQPGRERTQSASPSPGARRYEEEYAGAGDLNDSSLSFSDISDDSLRQKLAQHAMDEGRLNRVTHSQSPVFSKANVGPKAALSLENIQRRNEEELFRYDVEPSFNVPKTWGLRGRVSKDWLSKVSRQNGNNNHVQEELVQPVDQRLENDIDFTARSLQVSNSPPVRNNAPARSEIEDLEKKKRPATNSLGEIKSRESQEHIRPPIEGDPIPNTPIVIYRNAEREKRPRHLSKNDPQELLRTLSRRESPSVASTPEQNQVDNTLLNVKTPVVTGAWIDTPVPDRAAEPVAAPQEDSTVDIDTPSMKARNQTQNEVHNPTQNQRQNPYKIRHQVDVEKTPQDSKEPQELQKEPRPKPKPRRAPLKLLEKPKLPRSALEAVIEDAKSGDHSLVLGENTIDSLQELLDENSALDSKVFIKSENDEEEDKIKIETLCQADDSVIERLDTKLKSLVRSINATQSGLASLERQIAKDSNILALRNTKQTNKIVHHSHTDSPCDGRNHVAISLPRLWYRQPDTHRLRLTRLSWFVIVIFTWCISELVMCDYYCHPMYASTCERNCLDPNAPRMPLVIPTMLWRWSGLSVILKPVGTVLVAGFRVIAQLLGIWGGFFDGPPDGEWPVWDYYQETPAYQPSFEQFEPSADMDRLCTSNNDPNTLVRATCKYFPWSNNCAKVCINDNDIGTFLPRVNICADGSYCCVKDITCCIDKRGFFLNHDGSIKSRANQTIDNTTLTTSTSATSAMSSTSRLASKAPQSTSPGAAPPPSRLSQEAKFGIGFGISLGFVLVLFVVLFVWRTQINKRFQPNPSAYPTYGATKKRVEIPVELPTPDQPRPQELG</sequence>
<evidence type="ECO:0000256" key="2">
    <source>
        <dbReference type="SAM" id="Phobius"/>
    </source>
</evidence>
<feature type="region of interest" description="Disordered" evidence="1">
    <location>
        <begin position="474"/>
        <end position="507"/>
    </location>
</feature>
<dbReference type="Proteomes" id="UP000242814">
    <property type="component" value="Unassembled WGS sequence"/>
</dbReference>
<evidence type="ECO:0000313" key="3">
    <source>
        <dbReference type="EMBL" id="ODH28681.1"/>
    </source>
</evidence>
<feature type="region of interest" description="Disordered" evidence="1">
    <location>
        <begin position="71"/>
        <end position="113"/>
    </location>
</feature>
<feature type="compositionally biased region" description="Polar residues" evidence="1">
    <location>
        <begin position="38"/>
        <end position="48"/>
    </location>
</feature>
<dbReference type="VEuPathDB" id="FungiDB:PADG_00652"/>
<comment type="caution">
    <text evidence="3">The sequence shown here is derived from an EMBL/GenBank/DDBJ whole genome shotgun (WGS) entry which is preliminary data.</text>
</comment>
<reference evidence="3 4" key="1">
    <citation type="submission" date="2016-06" db="EMBL/GenBank/DDBJ databases">
        <authorList>
            <person name="Kjaerup R.B."/>
            <person name="Dalgaard T.S."/>
            <person name="Juul-Madsen H.R."/>
        </authorList>
    </citation>
    <scope>NUCLEOTIDE SEQUENCE [LARGE SCALE GENOMIC DNA]</scope>
    <source>
        <strain evidence="3 4">Pb300</strain>
    </source>
</reference>
<feature type="region of interest" description="Disordered" evidence="1">
    <location>
        <begin position="447"/>
        <end position="466"/>
    </location>
</feature>
<feature type="compositionally biased region" description="Polar residues" evidence="1">
    <location>
        <begin position="447"/>
        <end position="464"/>
    </location>
</feature>
<gene>
    <name evidence="3" type="ORF">ACO22_03900</name>
</gene>
<organism evidence="3 4">
    <name type="scientific">Paracoccidioides brasiliensis</name>
    <dbReference type="NCBI Taxonomy" id="121759"/>
    <lineage>
        <taxon>Eukaryota</taxon>
        <taxon>Fungi</taxon>
        <taxon>Dikarya</taxon>
        <taxon>Ascomycota</taxon>
        <taxon>Pezizomycotina</taxon>
        <taxon>Eurotiomycetes</taxon>
        <taxon>Eurotiomycetidae</taxon>
        <taxon>Onygenales</taxon>
        <taxon>Ajellomycetaceae</taxon>
        <taxon>Paracoccidioides</taxon>
    </lineage>
</organism>
<feature type="transmembrane region" description="Helical" evidence="2">
    <location>
        <begin position="910"/>
        <end position="931"/>
    </location>
</feature>
<feature type="compositionally biased region" description="Low complexity" evidence="1">
    <location>
        <begin position="71"/>
        <end position="82"/>
    </location>
</feature>
<name>A0A1D2JEM2_PARBR</name>
<dbReference type="AlphaFoldDB" id="A0A1D2JEM2"/>
<feature type="region of interest" description="Disordered" evidence="1">
    <location>
        <begin position="871"/>
        <end position="902"/>
    </location>
</feature>
<evidence type="ECO:0000313" key="4">
    <source>
        <dbReference type="Proteomes" id="UP000242814"/>
    </source>
</evidence>
<keyword evidence="2" id="KW-0472">Membrane</keyword>
<dbReference type="VEuPathDB" id="FungiDB:PABG_02247"/>
<feature type="compositionally biased region" description="Basic and acidic residues" evidence="1">
    <location>
        <begin position="360"/>
        <end position="387"/>
    </location>
</feature>
<dbReference type="EMBL" id="LZYO01000143">
    <property type="protein sequence ID" value="ODH28681.1"/>
    <property type="molecule type" value="Genomic_DNA"/>
</dbReference>
<feature type="compositionally biased region" description="Low complexity" evidence="1">
    <location>
        <begin position="101"/>
        <end position="112"/>
    </location>
</feature>
<feature type="compositionally biased region" description="Basic and acidic residues" evidence="1">
    <location>
        <begin position="474"/>
        <end position="493"/>
    </location>
</feature>
<feature type="compositionally biased region" description="Basic and acidic residues" evidence="1">
    <location>
        <begin position="332"/>
        <end position="345"/>
    </location>
</feature>
<proteinExistence type="predicted"/>
<keyword evidence="2" id="KW-0812">Transmembrane</keyword>
<feature type="compositionally biased region" description="Low complexity" evidence="1">
    <location>
        <begin position="871"/>
        <end position="887"/>
    </location>
</feature>
<feature type="region of interest" description="Disordered" evidence="1">
    <location>
        <begin position="1"/>
        <end position="56"/>
    </location>
</feature>
<feature type="compositionally biased region" description="Polar residues" evidence="1">
    <location>
        <begin position="389"/>
        <end position="400"/>
    </location>
</feature>
<accession>A0A1D2JEM2</accession>
<keyword evidence="2" id="KW-1133">Transmembrane helix</keyword>
<evidence type="ECO:0000256" key="1">
    <source>
        <dbReference type="SAM" id="MobiDB-lite"/>
    </source>
</evidence>